<organism evidence="2 3">
    <name type="scientific">Burkholderia ubonensis</name>
    <dbReference type="NCBI Taxonomy" id="101571"/>
    <lineage>
        <taxon>Bacteria</taxon>
        <taxon>Pseudomonadati</taxon>
        <taxon>Pseudomonadota</taxon>
        <taxon>Betaproteobacteria</taxon>
        <taxon>Burkholderiales</taxon>
        <taxon>Burkholderiaceae</taxon>
        <taxon>Burkholderia</taxon>
        <taxon>Burkholderia cepacia complex</taxon>
    </lineage>
</organism>
<evidence type="ECO:0000259" key="1">
    <source>
        <dbReference type="Pfam" id="PF13503"/>
    </source>
</evidence>
<dbReference type="OrthoDB" id="8657003at2"/>
<dbReference type="AlphaFoldDB" id="A0A118BB95"/>
<gene>
    <name evidence="2" type="ORF">WJ33_23230</name>
</gene>
<dbReference type="Proteomes" id="UP000064029">
    <property type="component" value="Unassembled WGS sequence"/>
</dbReference>
<feature type="domain" description="DUF4123" evidence="1">
    <location>
        <begin position="20"/>
        <end position="140"/>
    </location>
</feature>
<evidence type="ECO:0000313" key="3">
    <source>
        <dbReference type="Proteomes" id="UP000064029"/>
    </source>
</evidence>
<reference evidence="2 3" key="1">
    <citation type="submission" date="2015-11" db="EMBL/GenBank/DDBJ databases">
        <title>Expanding the genomic diversity of Burkholderia species for the development of highly accurate diagnostics.</title>
        <authorList>
            <person name="Sahl J."/>
            <person name="Keim P."/>
            <person name="Wagner D."/>
        </authorList>
    </citation>
    <scope>NUCLEOTIDE SEQUENCE [LARGE SCALE GENOMIC DNA]</scope>
    <source>
        <strain evidence="2 3">MSMB2036</strain>
    </source>
</reference>
<comment type="caution">
    <text evidence="2">The sequence shown here is derived from an EMBL/GenBank/DDBJ whole genome shotgun (WGS) entry which is preliminary data.</text>
</comment>
<dbReference type="InterPro" id="IPR025391">
    <property type="entry name" value="DUF4123"/>
</dbReference>
<dbReference type="Pfam" id="PF13503">
    <property type="entry name" value="DUF4123"/>
    <property type="match status" value="1"/>
</dbReference>
<dbReference type="RefSeq" id="WP_059750911.1">
    <property type="nucleotide sequence ID" value="NZ_CP013414.1"/>
</dbReference>
<proteinExistence type="predicted"/>
<name>A0A118BB95_9BURK</name>
<evidence type="ECO:0000313" key="2">
    <source>
        <dbReference type="EMBL" id="KVG69190.1"/>
    </source>
</evidence>
<protein>
    <recommendedName>
        <fullName evidence="1">DUF4123 domain-containing protein</fullName>
    </recommendedName>
</protein>
<accession>A0A118BB95</accession>
<sequence>MDIQVIFSTWQQRASLPLRLFVLVDGLLYSELGGAAPQRSGESVMALLDGTPDATLAEAGPWLFDYAAIGGNDRRVIGQLAQGEYGVSWIISAYQPRKLAVELRERLDGTLPDGRSVMLRYYDARVMRHFAPALSPTERTMFFSPTFDWLIEIDGQLFRAHPHAA</sequence>
<dbReference type="EMBL" id="LOXM01000105">
    <property type="protein sequence ID" value="KVG69190.1"/>
    <property type="molecule type" value="Genomic_DNA"/>
</dbReference>